<keyword evidence="1" id="KW-1133">Transmembrane helix</keyword>
<feature type="transmembrane region" description="Helical" evidence="1">
    <location>
        <begin position="172"/>
        <end position="193"/>
    </location>
</feature>
<feature type="transmembrane region" description="Helical" evidence="1">
    <location>
        <begin position="199"/>
        <end position="217"/>
    </location>
</feature>
<protein>
    <submittedName>
        <fullName evidence="3">Phosphatase PAP2 family protein</fullName>
    </submittedName>
</protein>
<keyword evidence="1" id="KW-0472">Membrane</keyword>
<dbReference type="KEGG" id="ria:C7V51_09015"/>
<evidence type="ECO:0000259" key="2">
    <source>
        <dbReference type="Pfam" id="PF01569"/>
    </source>
</evidence>
<feature type="transmembrane region" description="Helical" evidence="1">
    <location>
        <begin position="268"/>
        <end position="293"/>
    </location>
</feature>
<feature type="transmembrane region" description="Helical" evidence="1">
    <location>
        <begin position="105"/>
        <end position="124"/>
    </location>
</feature>
<feature type="transmembrane region" description="Helical" evidence="1">
    <location>
        <begin position="29"/>
        <end position="47"/>
    </location>
</feature>
<dbReference type="InterPro" id="IPR036938">
    <property type="entry name" value="PAP2/HPO_sf"/>
</dbReference>
<evidence type="ECO:0000313" key="4">
    <source>
        <dbReference type="Proteomes" id="UP000283946"/>
    </source>
</evidence>
<name>A0AAD1ACR3_9MICO</name>
<dbReference type="SUPFAM" id="SSF48317">
    <property type="entry name" value="Acid phosphatase/Vanadium-dependent haloperoxidase"/>
    <property type="match status" value="1"/>
</dbReference>
<dbReference type="Gene3D" id="1.20.144.10">
    <property type="entry name" value="Phosphatidic acid phosphatase type 2/haloperoxidase"/>
    <property type="match status" value="1"/>
</dbReference>
<dbReference type="Proteomes" id="UP000283946">
    <property type="component" value="Chromosome"/>
</dbReference>
<feature type="transmembrane region" description="Helical" evidence="1">
    <location>
        <begin position="144"/>
        <end position="165"/>
    </location>
</feature>
<organism evidence="3 4">
    <name type="scientific">Rathayibacter iranicus</name>
    <dbReference type="NCBI Taxonomy" id="59737"/>
    <lineage>
        <taxon>Bacteria</taxon>
        <taxon>Bacillati</taxon>
        <taxon>Actinomycetota</taxon>
        <taxon>Actinomycetes</taxon>
        <taxon>Micrococcales</taxon>
        <taxon>Microbacteriaceae</taxon>
        <taxon>Rathayibacter</taxon>
    </lineage>
</organism>
<dbReference type="EMBL" id="CP028130">
    <property type="protein sequence ID" value="AZZ56001.1"/>
    <property type="molecule type" value="Genomic_DNA"/>
</dbReference>
<accession>A0AAD1ACR3</accession>
<dbReference type="Pfam" id="PF01569">
    <property type="entry name" value="PAP2"/>
    <property type="match status" value="1"/>
</dbReference>
<keyword evidence="1" id="KW-0812">Transmembrane</keyword>
<reference evidence="3 4" key="1">
    <citation type="submission" date="2018-03" db="EMBL/GenBank/DDBJ databases">
        <title>Bacteriophage NCPPB3778 and a type I-E CRISPR drive the evolution of the US Biological Select Agent, Rathayibacter toxicus.</title>
        <authorList>
            <person name="Davis E.W.II."/>
            <person name="Tabima J.F."/>
            <person name="Weisberg A.J."/>
            <person name="Dantas Lopes L."/>
            <person name="Wiseman M.S."/>
            <person name="Wiseman M.S."/>
            <person name="Pupko T."/>
            <person name="Belcher M.S."/>
            <person name="Sechler A.J."/>
            <person name="Tancos M.A."/>
            <person name="Schroeder B.K."/>
            <person name="Murray T.D."/>
            <person name="Luster D.G."/>
            <person name="Schneider W.L."/>
            <person name="Rogers E."/>
            <person name="Andreote F.D."/>
            <person name="Grunwald N.J."/>
            <person name="Putnam M.L."/>
            <person name="Chang J.H."/>
        </authorList>
    </citation>
    <scope>NUCLEOTIDE SEQUENCE [LARGE SCALE GENOMIC DNA]</scope>
    <source>
        <strain evidence="3 4">NCCPB 2253</strain>
    </source>
</reference>
<proteinExistence type="predicted"/>
<evidence type="ECO:0000256" key="1">
    <source>
        <dbReference type="SAM" id="Phobius"/>
    </source>
</evidence>
<sequence>MSLAPTTAAQTADERSRAMSTRTRITRRWFVTAFLAALGVAAVYWLAVLTPQGQGVENSGLRGADQVFGRATGAAAGTLADLTPISMLLGAFLVAVIALIRRRPALAIASVGSIVVTATVTQVLKNVVLERPELVVTDSWYTGGSFPSGHTAAAVSVVFALAMVVPGRGRTVVLALGGVVVVLVGNLTMAASWHRASDVLGADLVALASASVACAWLTARAQVGRAPKRAPHRGASRLLLTCSIVVVLLLAALAVQGIQYYPDDTKDLAAFVLLQLLAVSTSTLAVLGFSLAWRGLDVGGSLAAAVPRRRAA</sequence>
<feature type="transmembrane region" description="Helical" evidence="1">
    <location>
        <begin position="238"/>
        <end position="262"/>
    </location>
</feature>
<dbReference type="AlphaFoldDB" id="A0AAD1ACR3"/>
<gene>
    <name evidence="3" type="ORF">C7V51_09015</name>
</gene>
<feature type="transmembrane region" description="Helical" evidence="1">
    <location>
        <begin position="82"/>
        <end position="100"/>
    </location>
</feature>
<dbReference type="InterPro" id="IPR000326">
    <property type="entry name" value="PAP2/HPO"/>
</dbReference>
<evidence type="ECO:0000313" key="3">
    <source>
        <dbReference type="EMBL" id="AZZ56001.1"/>
    </source>
</evidence>
<feature type="domain" description="Phosphatidic acid phosphatase type 2/haloperoxidase" evidence="2">
    <location>
        <begin position="110"/>
        <end position="219"/>
    </location>
</feature>